<dbReference type="Gene3D" id="3.30.190.20">
    <property type="match status" value="1"/>
</dbReference>
<keyword evidence="5 9" id="KW-0694">RNA-binding</keyword>
<dbReference type="SUPFAM" id="SSF56808">
    <property type="entry name" value="Ribosomal protein L1"/>
    <property type="match status" value="1"/>
</dbReference>
<evidence type="ECO:0000313" key="11">
    <source>
        <dbReference type="EMBL" id="KUO95110.1"/>
    </source>
</evidence>
<accession>A0A101XPD4</accession>
<comment type="similarity">
    <text evidence="1 9 10">Belongs to the universal ribosomal protein uL1 family.</text>
</comment>
<proteinExistence type="inferred from homology"/>
<dbReference type="HAMAP" id="MF_01318_B">
    <property type="entry name" value="Ribosomal_uL1_B"/>
    <property type="match status" value="1"/>
</dbReference>
<evidence type="ECO:0000256" key="2">
    <source>
        <dbReference type="ARBA" id="ARBA00022491"/>
    </source>
</evidence>
<dbReference type="InterPro" id="IPR028364">
    <property type="entry name" value="Ribosomal_uL1/biogenesis"/>
</dbReference>
<dbReference type="AlphaFoldDB" id="A0A101XPD4"/>
<evidence type="ECO:0000256" key="8">
    <source>
        <dbReference type="ARBA" id="ARBA00035241"/>
    </source>
</evidence>
<evidence type="ECO:0000256" key="6">
    <source>
        <dbReference type="ARBA" id="ARBA00022980"/>
    </source>
</evidence>
<evidence type="ECO:0000256" key="9">
    <source>
        <dbReference type="HAMAP-Rule" id="MF_01318"/>
    </source>
</evidence>
<dbReference type="InterPro" id="IPR023673">
    <property type="entry name" value="Ribosomal_uL1_CS"/>
</dbReference>
<comment type="function">
    <text evidence="9">Protein L1 is also a translational repressor protein, it controls the translation of the L11 operon by binding to its mRNA.</text>
</comment>
<dbReference type="OrthoDB" id="9803740at2"/>
<keyword evidence="7 9" id="KW-0687">Ribonucleoprotein</keyword>
<dbReference type="GO" id="GO:0006412">
    <property type="term" value="P:translation"/>
    <property type="evidence" value="ECO:0007669"/>
    <property type="project" value="UniProtKB-UniRule"/>
</dbReference>
<dbReference type="CDD" id="cd00403">
    <property type="entry name" value="Ribosomal_L1"/>
    <property type="match status" value="1"/>
</dbReference>
<dbReference type="GO" id="GO:0000049">
    <property type="term" value="F:tRNA binding"/>
    <property type="evidence" value="ECO:0007669"/>
    <property type="project" value="UniProtKB-KW"/>
</dbReference>
<dbReference type="PROSITE" id="PS01199">
    <property type="entry name" value="RIBOSOMAL_L1"/>
    <property type="match status" value="1"/>
</dbReference>
<dbReference type="GO" id="GO:0019843">
    <property type="term" value="F:rRNA binding"/>
    <property type="evidence" value="ECO:0007669"/>
    <property type="project" value="UniProtKB-UniRule"/>
</dbReference>
<evidence type="ECO:0000256" key="1">
    <source>
        <dbReference type="ARBA" id="ARBA00010531"/>
    </source>
</evidence>
<dbReference type="NCBIfam" id="TIGR01169">
    <property type="entry name" value="rplA_bact"/>
    <property type="match status" value="1"/>
</dbReference>
<dbReference type="Pfam" id="PF00687">
    <property type="entry name" value="Ribosomal_L1"/>
    <property type="match status" value="1"/>
</dbReference>
<comment type="caution">
    <text evidence="11">The sequence shown here is derived from an EMBL/GenBank/DDBJ whole genome shotgun (WGS) entry which is preliminary data.</text>
</comment>
<evidence type="ECO:0000256" key="4">
    <source>
        <dbReference type="ARBA" id="ARBA00022845"/>
    </source>
</evidence>
<dbReference type="InterPro" id="IPR016095">
    <property type="entry name" value="Ribosomal_uL1_3-a/b-sand"/>
</dbReference>
<dbReference type="PIRSF" id="PIRSF002155">
    <property type="entry name" value="Ribosomal_L1"/>
    <property type="match status" value="1"/>
</dbReference>
<organism evidence="11 12">
    <name type="scientific">Ferroacidibacillus organovorans</name>
    <dbReference type="NCBI Taxonomy" id="1765683"/>
    <lineage>
        <taxon>Bacteria</taxon>
        <taxon>Bacillati</taxon>
        <taxon>Bacillota</taxon>
        <taxon>Bacilli</taxon>
        <taxon>Bacillales</taxon>
        <taxon>Alicyclobacillaceae</taxon>
        <taxon>Ferroacidibacillus</taxon>
    </lineage>
</organism>
<gene>
    <name evidence="9" type="primary">rplA</name>
    <name evidence="11" type="ORF">ATW55_13690</name>
</gene>
<evidence type="ECO:0000256" key="7">
    <source>
        <dbReference type="ARBA" id="ARBA00023274"/>
    </source>
</evidence>
<evidence type="ECO:0000256" key="5">
    <source>
        <dbReference type="ARBA" id="ARBA00022884"/>
    </source>
</evidence>
<sequence length="234" mass="25025">MAGKKYQDVVKLIDPEKAYDPLEAMELVKKTSVVKFDATVEVAFRMGLDQRKNDQQIRGAVVLPHGTGRSVRLVVFAKGDKAREAEAAGADVVGDDDLIARIAGGWLEFDAAIATPDMMASVGRLGRVLGPRGLMPNPKTGTVTFDVKRAVEEVKAGKVEYRLDKGGNVHAVLGKVSFSTEQLLGNFRAIVDALQKAKPAAAKGQYFRNVSVSSTMAPGVQVNLQRLSASSAAE</sequence>
<dbReference type="EMBL" id="LPVJ01000059">
    <property type="protein sequence ID" value="KUO95110.1"/>
    <property type="molecule type" value="Genomic_DNA"/>
</dbReference>
<keyword evidence="2 9" id="KW-0678">Repressor</keyword>
<dbReference type="InterPro" id="IPR002143">
    <property type="entry name" value="Ribosomal_uL1"/>
</dbReference>
<comment type="function">
    <text evidence="9">Binds directly to 23S rRNA. The L1 stalk is quite mobile in the ribosome, and is involved in E site tRNA release.</text>
</comment>
<keyword evidence="12" id="KW-1185">Reference proteome</keyword>
<dbReference type="Proteomes" id="UP000053557">
    <property type="component" value="Unassembled WGS sequence"/>
</dbReference>
<dbReference type="GO" id="GO:0006417">
    <property type="term" value="P:regulation of translation"/>
    <property type="evidence" value="ECO:0007669"/>
    <property type="project" value="UniProtKB-KW"/>
</dbReference>
<dbReference type="PANTHER" id="PTHR36427">
    <property type="entry name" value="54S RIBOSOMAL PROTEIN L1, MITOCHONDRIAL"/>
    <property type="match status" value="1"/>
</dbReference>
<evidence type="ECO:0000313" key="12">
    <source>
        <dbReference type="Proteomes" id="UP000053557"/>
    </source>
</evidence>
<reference evidence="11 12" key="1">
    <citation type="submission" date="2015-12" db="EMBL/GenBank/DDBJ databases">
        <title>Draft genome sequence of Acidibacillus ferrooxidans ITV001, isolated from a chalcopyrite acid mine drainage site in Brazil.</title>
        <authorList>
            <person name="Dall'Agnol H."/>
            <person name="Nancucheo I."/>
            <person name="Johnson B."/>
            <person name="Oliveira R."/>
            <person name="Leite L."/>
            <person name="Pylro V."/>
            <person name="Nunes G.L."/>
            <person name="Tzotzos G."/>
            <person name="Fernandes G.R."/>
            <person name="Dutra J."/>
            <person name="Orellana S.C."/>
            <person name="Oliveira G."/>
        </authorList>
    </citation>
    <scope>NUCLEOTIDE SEQUENCE [LARGE SCALE GENOMIC DNA]</scope>
    <source>
        <strain evidence="12">ITV01</strain>
    </source>
</reference>
<dbReference type="GO" id="GO:0015934">
    <property type="term" value="C:large ribosomal subunit"/>
    <property type="evidence" value="ECO:0007669"/>
    <property type="project" value="InterPro"/>
</dbReference>
<keyword evidence="6 9" id="KW-0689">Ribosomal protein</keyword>
<keyword evidence="9" id="KW-0820">tRNA-binding</keyword>
<name>A0A101XPD4_9BACL</name>
<keyword evidence="3 9" id="KW-0699">rRNA-binding</keyword>
<dbReference type="InterPro" id="IPR023674">
    <property type="entry name" value="Ribosomal_uL1-like"/>
</dbReference>
<evidence type="ECO:0000256" key="3">
    <source>
        <dbReference type="ARBA" id="ARBA00022730"/>
    </source>
</evidence>
<dbReference type="PANTHER" id="PTHR36427:SF3">
    <property type="entry name" value="LARGE RIBOSOMAL SUBUNIT PROTEIN UL1M"/>
    <property type="match status" value="1"/>
</dbReference>
<dbReference type="FunFam" id="3.40.50.790:FF:000001">
    <property type="entry name" value="50S ribosomal protein L1"/>
    <property type="match status" value="1"/>
</dbReference>
<dbReference type="InterPro" id="IPR005878">
    <property type="entry name" value="Ribosom_uL1_bac-type"/>
</dbReference>
<dbReference type="Gene3D" id="3.40.50.790">
    <property type="match status" value="1"/>
</dbReference>
<comment type="subunit">
    <text evidence="9">Part of the 50S ribosomal subunit.</text>
</comment>
<dbReference type="RefSeq" id="WP_067718350.1">
    <property type="nucleotide sequence ID" value="NZ_LPVJ01000059.1"/>
</dbReference>
<keyword evidence="4 9" id="KW-0810">Translation regulation</keyword>
<evidence type="ECO:0000256" key="10">
    <source>
        <dbReference type="RuleBase" id="RU000659"/>
    </source>
</evidence>
<dbReference type="GO" id="GO:0003735">
    <property type="term" value="F:structural constituent of ribosome"/>
    <property type="evidence" value="ECO:0007669"/>
    <property type="project" value="InterPro"/>
</dbReference>
<protein>
    <recommendedName>
        <fullName evidence="8 9">Large ribosomal subunit protein uL1</fullName>
    </recommendedName>
</protein>